<keyword evidence="1" id="KW-0175">Coiled coil</keyword>
<keyword evidence="4" id="KW-1185">Reference proteome</keyword>
<reference evidence="3 4" key="1">
    <citation type="submission" date="2021-10" db="EMBL/GenBank/DDBJ databases">
        <authorList>
            <person name="Grouzdev D.S."/>
            <person name="Pantiukh K.S."/>
            <person name="Krutkina M.S."/>
        </authorList>
    </citation>
    <scope>NUCLEOTIDE SEQUENCE [LARGE SCALE GENOMIC DNA]</scope>
    <source>
        <strain evidence="3 4">Z-7514</strain>
    </source>
</reference>
<feature type="region of interest" description="Disordered" evidence="2">
    <location>
        <begin position="46"/>
        <end position="68"/>
    </location>
</feature>
<dbReference type="RefSeq" id="WP_229346236.1">
    <property type="nucleotide sequence ID" value="NZ_JAJFAT010000013.1"/>
</dbReference>
<name>A0AAW4X148_9FIRM</name>
<dbReference type="AlphaFoldDB" id="A0AAW4X148"/>
<proteinExistence type="predicted"/>
<comment type="caution">
    <text evidence="3">The sequence shown here is derived from an EMBL/GenBank/DDBJ whole genome shotgun (WGS) entry which is preliminary data.</text>
</comment>
<accession>A0AAW4X148</accession>
<dbReference type="Pfam" id="PF17253">
    <property type="entry name" value="DUF5320"/>
    <property type="match status" value="1"/>
</dbReference>
<feature type="coiled-coil region" evidence="1">
    <location>
        <begin position="78"/>
        <end position="112"/>
    </location>
</feature>
<evidence type="ECO:0000256" key="1">
    <source>
        <dbReference type="SAM" id="Coils"/>
    </source>
</evidence>
<gene>
    <name evidence="3" type="ORF">LJ207_09385</name>
</gene>
<dbReference type="InterPro" id="IPR035205">
    <property type="entry name" value="DUF5320"/>
</dbReference>
<evidence type="ECO:0000313" key="4">
    <source>
        <dbReference type="Proteomes" id="UP001199296"/>
    </source>
</evidence>
<dbReference type="Proteomes" id="UP001199296">
    <property type="component" value="Unassembled WGS sequence"/>
</dbReference>
<feature type="compositionally biased region" description="Basic residues" evidence="2">
    <location>
        <begin position="53"/>
        <end position="62"/>
    </location>
</feature>
<protein>
    <submittedName>
        <fullName evidence="3">DUF5320 domain-containing protein</fullName>
    </submittedName>
</protein>
<sequence>MPRGDRTGPEGRGQMTGRGLGFCADYDEAGFTADAVPCGRGRAFRNRAASERPRRRFARSRLRGSDIPENEYKGKAEVERRNETVNRLENLIRKLSSELDSLKNEIKELKNN</sequence>
<evidence type="ECO:0000256" key="2">
    <source>
        <dbReference type="SAM" id="MobiDB-lite"/>
    </source>
</evidence>
<evidence type="ECO:0000313" key="3">
    <source>
        <dbReference type="EMBL" id="MCC3145534.1"/>
    </source>
</evidence>
<organism evidence="3 4">
    <name type="scientific">Halanaerobium polyolivorans</name>
    <dbReference type="NCBI Taxonomy" id="2886943"/>
    <lineage>
        <taxon>Bacteria</taxon>
        <taxon>Bacillati</taxon>
        <taxon>Bacillota</taxon>
        <taxon>Clostridia</taxon>
        <taxon>Halanaerobiales</taxon>
        <taxon>Halanaerobiaceae</taxon>
        <taxon>Halanaerobium</taxon>
    </lineage>
</organism>
<dbReference type="EMBL" id="JAJFAT010000013">
    <property type="protein sequence ID" value="MCC3145534.1"/>
    <property type="molecule type" value="Genomic_DNA"/>
</dbReference>